<gene>
    <name evidence="2" type="ORF">ACFP56_15055</name>
</gene>
<feature type="domain" description="HD-GYP" evidence="1">
    <location>
        <begin position="172"/>
        <end position="369"/>
    </location>
</feature>
<dbReference type="SMART" id="SM00471">
    <property type="entry name" value="HDc"/>
    <property type="match status" value="1"/>
</dbReference>
<dbReference type="InterPro" id="IPR003018">
    <property type="entry name" value="GAF"/>
</dbReference>
<dbReference type="SUPFAM" id="SSF109604">
    <property type="entry name" value="HD-domain/PDEase-like"/>
    <property type="match status" value="1"/>
</dbReference>
<proteinExistence type="predicted"/>
<dbReference type="Gene3D" id="1.10.3210.10">
    <property type="entry name" value="Hypothetical protein af1432"/>
    <property type="match status" value="1"/>
</dbReference>
<evidence type="ECO:0000259" key="1">
    <source>
        <dbReference type="PROSITE" id="PS51832"/>
    </source>
</evidence>
<evidence type="ECO:0000313" key="3">
    <source>
        <dbReference type="Proteomes" id="UP001596233"/>
    </source>
</evidence>
<dbReference type="RefSeq" id="WP_379235976.1">
    <property type="nucleotide sequence ID" value="NZ_JBHSTE010000005.1"/>
</dbReference>
<organism evidence="2 3">
    <name type="scientific">Paenibacillus septentrionalis</name>
    <dbReference type="NCBI Taxonomy" id="429342"/>
    <lineage>
        <taxon>Bacteria</taxon>
        <taxon>Bacillati</taxon>
        <taxon>Bacillota</taxon>
        <taxon>Bacilli</taxon>
        <taxon>Bacillales</taxon>
        <taxon>Paenibacillaceae</taxon>
        <taxon>Paenibacillus</taxon>
    </lineage>
</organism>
<sequence>MRTINHTPERLLSIIFNYVAKISAANSLNDLLLLMANMGKDMIHADRCTIWLIDRERNELYTTVAHGVDEIRIPYGTGIVGSSIEQGKPIVIEDAYLDPRHNADNDVQTGYLTRSMITVPFRDNENIIIGAYQAINKMTADAVFSDQDLEYLTLAASYAGKSLETFLLHQEIVATQREIISIMGEIGEQRSRETGNHVKRVAAYSYILALGYGLSQEEAMLLRDVSPMHDIGKIAIPDNILNKPGKLTDNEYDVMKNHTLIGQQLLGSSQRKLLRTAAIISEQHHEKWDGSGYPHGLKGEDIHIYGRITAVADVFDALSAERVYKPAWKIDRILALFREERGKHFDPNVIDVFFEKLQELLEVREQLADQ</sequence>
<dbReference type="PANTHER" id="PTHR45228">
    <property type="entry name" value="CYCLIC DI-GMP PHOSPHODIESTERASE TM_0186-RELATED"/>
    <property type="match status" value="1"/>
</dbReference>
<accession>A0ABW1V599</accession>
<comment type="caution">
    <text evidence="2">The sequence shown here is derived from an EMBL/GenBank/DDBJ whole genome shotgun (WGS) entry which is preliminary data.</text>
</comment>
<dbReference type="PROSITE" id="PS51832">
    <property type="entry name" value="HD_GYP"/>
    <property type="match status" value="1"/>
</dbReference>
<reference evidence="3" key="1">
    <citation type="journal article" date="2019" name="Int. J. Syst. Evol. Microbiol.">
        <title>The Global Catalogue of Microorganisms (GCM) 10K type strain sequencing project: providing services to taxonomists for standard genome sequencing and annotation.</title>
        <authorList>
            <consortium name="The Broad Institute Genomics Platform"/>
            <consortium name="The Broad Institute Genome Sequencing Center for Infectious Disease"/>
            <person name="Wu L."/>
            <person name="Ma J."/>
        </authorList>
    </citation>
    <scope>NUCLEOTIDE SEQUENCE [LARGE SCALE GENOMIC DNA]</scope>
    <source>
        <strain evidence="3">PCU 280</strain>
    </source>
</reference>
<evidence type="ECO:0000313" key="2">
    <source>
        <dbReference type="EMBL" id="MFC6333944.1"/>
    </source>
</evidence>
<dbReference type="Proteomes" id="UP001596233">
    <property type="component" value="Unassembled WGS sequence"/>
</dbReference>
<protein>
    <submittedName>
        <fullName evidence="2">HD-GYP domain-containing protein</fullName>
        <ecNumber evidence="2">3.1.4.-</ecNumber>
    </submittedName>
</protein>
<dbReference type="CDD" id="cd00077">
    <property type="entry name" value="HDc"/>
    <property type="match status" value="1"/>
</dbReference>
<dbReference type="Pfam" id="PF01590">
    <property type="entry name" value="GAF"/>
    <property type="match status" value="1"/>
</dbReference>
<dbReference type="Gene3D" id="3.30.450.40">
    <property type="match status" value="1"/>
</dbReference>
<name>A0ABW1V599_9BACL</name>
<dbReference type="SUPFAM" id="SSF55781">
    <property type="entry name" value="GAF domain-like"/>
    <property type="match status" value="1"/>
</dbReference>
<dbReference type="InterPro" id="IPR003607">
    <property type="entry name" value="HD/PDEase_dom"/>
</dbReference>
<dbReference type="PANTHER" id="PTHR45228:SF9">
    <property type="entry name" value="3'3'-CGAMP-SPECIFIC PHOSPHODIESTERASE 2"/>
    <property type="match status" value="1"/>
</dbReference>
<dbReference type="EC" id="3.1.4.-" evidence="2"/>
<dbReference type="EMBL" id="JBHSTE010000005">
    <property type="protein sequence ID" value="MFC6333944.1"/>
    <property type="molecule type" value="Genomic_DNA"/>
</dbReference>
<dbReference type="InterPro" id="IPR037522">
    <property type="entry name" value="HD_GYP_dom"/>
</dbReference>
<dbReference type="InterPro" id="IPR052020">
    <property type="entry name" value="Cyclic_di-GMP/3'3'-cGAMP_PDE"/>
</dbReference>
<dbReference type="InterPro" id="IPR029016">
    <property type="entry name" value="GAF-like_dom_sf"/>
</dbReference>
<dbReference type="Pfam" id="PF13487">
    <property type="entry name" value="HD_5"/>
    <property type="match status" value="1"/>
</dbReference>
<dbReference type="GO" id="GO:0016787">
    <property type="term" value="F:hydrolase activity"/>
    <property type="evidence" value="ECO:0007669"/>
    <property type="project" value="UniProtKB-KW"/>
</dbReference>
<dbReference type="SMART" id="SM00065">
    <property type="entry name" value="GAF"/>
    <property type="match status" value="1"/>
</dbReference>
<keyword evidence="2" id="KW-0378">Hydrolase</keyword>
<keyword evidence="3" id="KW-1185">Reference proteome</keyword>